<feature type="domain" description="RES" evidence="1">
    <location>
        <begin position="18"/>
        <end position="143"/>
    </location>
</feature>
<dbReference type="AlphaFoldDB" id="A0A285RIL0"/>
<dbReference type="InterPro" id="IPR014914">
    <property type="entry name" value="RES_dom"/>
</dbReference>
<name>A0A285RIL0_9PROT</name>
<protein>
    <submittedName>
        <fullName evidence="2">RES domain-containing protein</fullName>
    </submittedName>
</protein>
<organism evidence="2 3">
    <name type="scientific">Thalassospira xiamenensis</name>
    <dbReference type="NCBI Taxonomy" id="220697"/>
    <lineage>
        <taxon>Bacteria</taxon>
        <taxon>Pseudomonadati</taxon>
        <taxon>Pseudomonadota</taxon>
        <taxon>Alphaproteobacteria</taxon>
        <taxon>Rhodospirillales</taxon>
        <taxon>Thalassospiraceae</taxon>
        <taxon>Thalassospira</taxon>
    </lineage>
</organism>
<dbReference type="RefSeq" id="WP_097050569.1">
    <property type="nucleotide sequence ID" value="NZ_OBMM01000001.1"/>
</dbReference>
<reference evidence="2 3" key="1">
    <citation type="submission" date="2017-08" db="EMBL/GenBank/DDBJ databases">
        <authorList>
            <person name="de Groot N.N."/>
        </authorList>
    </citation>
    <scope>NUCLEOTIDE SEQUENCE [LARGE SCALE GENOMIC DNA]</scope>
    <source>
        <strain evidence="2 3">USBA 78</strain>
    </source>
</reference>
<proteinExistence type="predicted"/>
<dbReference type="EMBL" id="OBMM01000001">
    <property type="protein sequence ID" value="SOB93704.1"/>
    <property type="molecule type" value="Genomic_DNA"/>
</dbReference>
<dbReference type="Proteomes" id="UP000219068">
    <property type="component" value="Unassembled WGS sequence"/>
</dbReference>
<evidence type="ECO:0000313" key="2">
    <source>
        <dbReference type="EMBL" id="SOB93704.1"/>
    </source>
</evidence>
<gene>
    <name evidence="2" type="ORF">SAMN05428964_101817</name>
</gene>
<dbReference type="Pfam" id="PF08808">
    <property type="entry name" value="RES"/>
    <property type="match status" value="1"/>
</dbReference>
<evidence type="ECO:0000259" key="1">
    <source>
        <dbReference type="SMART" id="SM00953"/>
    </source>
</evidence>
<dbReference type="SMART" id="SM00953">
    <property type="entry name" value="RES"/>
    <property type="match status" value="1"/>
</dbReference>
<sequence length="154" mass="17089">MSGIAAYRLVKQKWKSSAFDGEGARLYGGRWNSRGKPAIYLAGSQSLAMLEIMVHLNDYRLLSSYVMFELHIPAAEIADLPQDRIPPDWRAEPAPPSTAEIGDAWLDEDAGLALAVPSVVIPGERNYLLKPKHRLFAEVVKSATELEFTPDPRL</sequence>
<accession>A0A285RIL0</accession>
<evidence type="ECO:0000313" key="3">
    <source>
        <dbReference type="Proteomes" id="UP000219068"/>
    </source>
</evidence>